<dbReference type="PRINTS" id="PR00091">
    <property type="entry name" value="NITROGNASEII"/>
</dbReference>
<dbReference type="InterPro" id="IPR025669">
    <property type="entry name" value="AAA_dom"/>
</dbReference>
<geneLocation type="plasmid" evidence="2">
    <name>pRGRH0182</name>
</geneLocation>
<sequence length="250" mass="27295">MKTIAIEVSKGGVGKTTTAVNLAAAAARDGKRVLLVDCDPQGNSGLILRHEDDPDRTIMTVMDGAAKMADIIDHTDSGIDLAPAPVQAKFAAIKQHPHDLQRSLQQVNEDYDLCIIDLGPGFSALTINALIAADYVVVPVQADLTAAKAVLDTQELIEYARGDNPQLQLLGVLRTRWRARDRVQTAMTEMVDGWQEQGITVFQTVIHECVGLRQASAGQQTIYDVRGESVGADDYTALWKEIYSRIYECM</sequence>
<feature type="domain" description="AAA" evidence="1">
    <location>
        <begin position="1"/>
        <end position="159"/>
    </location>
</feature>
<accession>A0A0H5PYA6</accession>
<reference evidence="2" key="1">
    <citation type="submission" date="2015-06" db="EMBL/GenBank/DDBJ databases">
        <authorList>
            <person name="Joergensen T."/>
        </authorList>
    </citation>
    <scope>NUCLEOTIDE SEQUENCE</scope>
    <source>
        <plasmid evidence="2">pRGRH0182</plasmid>
    </source>
</reference>
<evidence type="ECO:0000313" key="2">
    <source>
        <dbReference type="EMBL" id="CRY94134.1"/>
    </source>
</evidence>
<protein>
    <recommendedName>
        <fullName evidence="1">AAA domain-containing protein</fullName>
    </recommendedName>
</protein>
<dbReference type="PANTHER" id="PTHR13696:SF96">
    <property type="entry name" value="COBQ_COBB_MIND_PARA NUCLEOTIDE BINDING DOMAIN-CONTAINING PROTEIN"/>
    <property type="match status" value="1"/>
</dbReference>
<dbReference type="Pfam" id="PF13614">
    <property type="entry name" value="AAA_31"/>
    <property type="match status" value="1"/>
</dbReference>
<dbReference type="Gene3D" id="3.40.50.300">
    <property type="entry name" value="P-loop containing nucleotide triphosphate hydrolases"/>
    <property type="match status" value="1"/>
</dbReference>
<keyword evidence="2" id="KW-0614">Plasmid</keyword>
<dbReference type="InterPro" id="IPR050678">
    <property type="entry name" value="DNA_Partitioning_ATPase"/>
</dbReference>
<dbReference type="AlphaFoldDB" id="A0A0H5PYA6"/>
<dbReference type="EMBL" id="LN852867">
    <property type="protein sequence ID" value="CRY94134.1"/>
    <property type="molecule type" value="Genomic_DNA"/>
</dbReference>
<dbReference type="SUPFAM" id="SSF52540">
    <property type="entry name" value="P-loop containing nucleoside triphosphate hydrolases"/>
    <property type="match status" value="1"/>
</dbReference>
<reference evidence="2" key="2">
    <citation type="submission" date="2015-07" db="EMBL/GenBank/DDBJ databases">
        <title>Plasmids, circular viruses and viroids from rat gut.</title>
        <authorList>
            <person name="Jorgensen T.J."/>
            <person name="Hansen M.A."/>
            <person name="Xu Z."/>
            <person name="Tabak M.A."/>
            <person name="Sorensen S.J."/>
            <person name="Hansen L.H."/>
        </authorList>
    </citation>
    <scope>NUCLEOTIDE SEQUENCE</scope>
    <source>
        <plasmid evidence="2">pRGRH0182</plasmid>
    </source>
</reference>
<dbReference type="PANTHER" id="PTHR13696">
    <property type="entry name" value="P-LOOP CONTAINING NUCLEOSIDE TRIPHOSPHATE HYDROLASE"/>
    <property type="match status" value="1"/>
</dbReference>
<dbReference type="InterPro" id="IPR027417">
    <property type="entry name" value="P-loop_NTPase"/>
</dbReference>
<organism evidence="2">
    <name type="scientific">uncultured prokaryote</name>
    <dbReference type="NCBI Taxonomy" id="198431"/>
    <lineage>
        <taxon>unclassified sequences</taxon>
        <taxon>environmental samples</taxon>
    </lineage>
</organism>
<dbReference type="PIRSF" id="PIRSF009320">
    <property type="entry name" value="Nuc_binding_HP_1000"/>
    <property type="match status" value="1"/>
</dbReference>
<evidence type="ECO:0000259" key="1">
    <source>
        <dbReference type="Pfam" id="PF13614"/>
    </source>
</evidence>
<name>A0A0H5PYA6_9ZZZZ</name>
<proteinExistence type="predicted"/>
<dbReference type="CDD" id="cd02042">
    <property type="entry name" value="ParAB_family"/>
    <property type="match status" value="1"/>
</dbReference>